<dbReference type="PANTHER" id="PTHR48094">
    <property type="entry name" value="PROTEIN/NUCLEIC ACID DEGLYCASE DJ-1-RELATED"/>
    <property type="match status" value="1"/>
</dbReference>
<evidence type="ECO:0000313" key="4">
    <source>
        <dbReference type="Proteomes" id="UP000230055"/>
    </source>
</evidence>
<dbReference type="Gene3D" id="3.40.50.880">
    <property type="match status" value="1"/>
</dbReference>
<evidence type="ECO:0000259" key="2">
    <source>
        <dbReference type="Pfam" id="PF01965"/>
    </source>
</evidence>
<evidence type="ECO:0000256" key="1">
    <source>
        <dbReference type="SAM" id="Phobius"/>
    </source>
</evidence>
<dbReference type="PANTHER" id="PTHR48094:SF12">
    <property type="entry name" value="PARKINSON DISEASE PROTEIN 7 HOMOLOG"/>
    <property type="match status" value="1"/>
</dbReference>
<reference evidence="4" key="1">
    <citation type="submission" date="2017-09" db="EMBL/GenBank/DDBJ databases">
        <title>Depth-based differentiation of microbial function through sediment-hosted aquifers and enrichment of novel symbionts in the deep terrestrial subsurface.</title>
        <authorList>
            <person name="Probst A.J."/>
            <person name="Ladd B."/>
            <person name="Jarett J.K."/>
            <person name="Geller-Mcgrath D.E."/>
            <person name="Sieber C.M.K."/>
            <person name="Emerson J.B."/>
            <person name="Anantharaman K."/>
            <person name="Thomas B.C."/>
            <person name="Malmstrom R."/>
            <person name="Stieglmeier M."/>
            <person name="Klingl A."/>
            <person name="Woyke T."/>
            <person name="Ryan C.M."/>
            <person name="Banfield J.F."/>
        </authorList>
    </citation>
    <scope>NUCLEOTIDE SEQUENCE [LARGE SCALE GENOMIC DNA]</scope>
</reference>
<dbReference type="Pfam" id="PF01965">
    <property type="entry name" value="DJ-1_PfpI"/>
    <property type="match status" value="1"/>
</dbReference>
<proteinExistence type="predicted"/>
<dbReference type="InterPro" id="IPR029062">
    <property type="entry name" value="Class_I_gatase-like"/>
</dbReference>
<feature type="domain" description="DJ-1/PfpI" evidence="2">
    <location>
        <begin position="46"/>
        <end position="214"/>
    </location>
</feature>
<accession>A0A2M7R7V9</accession>
<dbReference type="InterPro" id="IPR050325">
    <property type="entry name" value="Prot/Nucl_acid_deglycase"/>
</dbReference>
<keyword evidence="1" id="KW-0472">Membrane</keyword>
<dbReference type="SUPFAM" id="SSF52317">
    <property type="entry name" value="Class I glutamine amidotransferase-like"/>
    <property type="match status" value="1"/>
</dbReference>
<dbReference type="CDD" id="cd03135">
    <property type="entry name" value="GATase1_DJ-1"/>
    <property type="match status" value="1"/>
</dbReference>
<name>A0A2M7R7V9_9BACT</name>
<keyword evidence="1" id="KW-1133">Transmembrane helix</keyword>
<dbReference type="InterPro" id="IPR002818">
    <property type="entry name" value="DJ-1/PfpI"/>
</dbReference>
<sequence length="219" mass="23975">MRKNLIFVLIIVILVVVAGVFIFKNLTKMEVAQKEEIIMPKTLENKKIAIVIAFRDFRDAEYFVPKEILEKAGVKIITVSTKLGMSIGADGGDTEVDLLVKNLNVANFDAVVFIGGPGCLQYLDNENSYKVARETIEKNKILGSICVSPVILAKAGVLKEKRATVWSSPLDRGPVKILKENGVIYEDKDVVVDGKIITANGPGAAEEFGQKLVDLLTNQ</sequence>
<dbReference type="GO" id="GO:0005737">
    <property type="term" value="C:cytoplasm"/>
    <property type="evidence" value="ECO:0007669"/>
    <property type="project" value="TreeGrafter"/>
</dbReference>
<feature type="transmembrane region" description="Helical" evidence="1">
    <location>
        <begin position="6"/>
        <end position="23"/>
    </location>
</feature>
<dbReference type="Proteomes" id="UP000230055">
    <property type="component" value="Unassembled WGS sequence"/>
</dbReference>
<dbReference type="EMBL" id="PFLX01000026">
    <property type="protein sequence ID" value="PIY90899.1"/>
    <property type="molecule type" value="Genomic_DNA"/>
</dbReference>
<evidence type="ECO:0000313" key="3">
    <source>
        <dbReference type="EMBL" id="PIY90899.1"/>
    </source>
</evidence>
<protein>
    <recommendedName>
        <fullName evidence="2">DJ-1/PfpI domain-containing protein</fullName>
    </recommendedName>
</protein>
<organism evidence="3 4">
    <name type="scientific">Candidatus Nealsonbacteria bacterium CG_4_10_14_0_8_um_filter_35_10</name>
    <dbReference type="NCBI Taxonomy" id="1974683"/>
    <lineage>
        <taxon>Bacteria</taxon>
        <taxon>Candidatus Nealsoniibacteriota</taxon>
    </lineage>
</organism>
<keyword evidence="1" id="KW-0812">Transmembrane</keyword>
<comment type="caution">
    <text evidence="3">The sequence shown here is derived from an EMBL/GenBank/DDBJ whole genome shotgun (WGS) entry which is preliminary data.</text>
</comment>
<dbReference type="AlphaFoldDB" id="A0A2M7R7V9"/>
<gene>
    <name evidence="3" type="ORF">COY72_01020</name>
</gene>